<feature type="domain" description="DNA methylase N-4/N-6" evidence="9">
    <location>
        <begin position="143"/>
        <end position="317"/>
    </location>
</feature>
<evidence type="ECO:0000256" key="2">
    <source>
        <dbReference type="ARBA" id="ARBA00012185"/>
    </source>
</evidence>
<keyword evidence="4" id="KW-0808">Transferase</keyword>
<dbReference type="eggNOG" id="COG0863">
    <property type="taxonomic scope" value="Bacteria"/>
</dbReference>
<dbReference type="PROSITE" id="PS00093">
    <property type="entry name" value="N4_MTASE"/>
    <property type="match status" value="1"/>
</dbReference>
<evidence type="ECO:0000256" key="3">
    <source>
        <dbReference type="ARBA" id="ARBA00022603"/>
    </source>
</evidence>
<dbReference type="Pfam" id="PF01555">
    <property type="entry name" value="N6_N4_Mtase"/>
    <property type="match status" value="1"/>
</dbReference>
<dbReference type="Gene3D" id="3.40.50.150">
    <property type="entry name" value="Vaccinia Virus protein VP39"/>
    <property type="match status" value="2"/>
</dbReference>
<dbReference type="GO" id="GO:0015667">
    <property type="term" value="F:site-specific DNA-methyltransferase (cytosine-N4-specific) activity"/>
    <property type="evidence" value="ECO:0007669"/>
    <property type="project" value="UniProtKB-EC"/>
</dbReference>
<reference evidence="10" key="1">
    <citation type="submission" date="2007-04" db="EMBL/GenBank/DDBJ databases">
        <title>Complete sequence of Shewanella putrefaciens CN-32.</title>
        <authorList>
            <consortium name="US DOE Joint Genome Institute"/>
            <person name="Copeland A."/>
            <person name="Lucas S."/>
            <person name="Lapidus A."/>
            <person name="Barry K."/>
            <person name="Detter J.C."/>
            <person name="Glavina del Rio T."/>
            <person name="Hammon N."/>
            <person name="Israni S."/>
            <person name="Dalin E."/>
            <person name="Tice H."/>
            <person name="Pitluck S."/>
            <person name="Chain P."/>
            <person name="Malfatti S."/>
            <person name="Shin M."/>
            <person name="Vergez L."/>
            <person name="Schmutz J."/>
            <person name="Larimer F."/>
            <person name="Land M."/>
            <person name="Hauser L."/>
            <person name="Kyrpides N."/>
            <person name="Mikhailova N."/>
            <person name="Romine M.F."/>
            <person name="Fredrickson J."/>
            <person name="Tiedje J."/>
            <person name="Richardson P."/>
        </authorList>
    </citation>
    <scope>NUCLEOTIDE SEQUENCE [LARGE SCALE GENOMIC DNA]</scope>
    <source>
        <strain evidence="10">CN-32</strain>
    </source>
</reference>
<protein>
    <recommendedName>
        <fullName evidence="2">site-specific DNA-methyltransferase (cytosine-N(4)-specific)</fullName>
        <ecNumber evidence="2">2.1.1.113</ecNumber>
    </recommendedName>
</protein>
<dbReference type="REBASE" id="41942">
    <property type="entry name" value="M.SpuCNORF3939P"/>
</dbReference>
<proteinExistence type="inferred from homology"/>
<gene>
    <name evidence="10" type="ordered locus">Sputcn32_3939</name>
</gene>
<evidence type="ECO:0000259" key="9">
    <source>
        <dbReference type="Pfam" id="PF01555"/>
    </source>
</evidence>
<dbReference type="InterPro" id="IPR029063">
    <property type="entry name" value="SAM-dependent_MTases_sf"/>
</dbReference>
<evidence type="ECO:0000313" key="10">
    <source>
        <dbReference type="EMBL" id="ABP77644.1"/>
    </source>
</evidence>
<accession>A4YCG1</accession>
<name>A4YCG1_SHEPC</name>
<evidence type="ECO:0000256" key="1">
    <source>
        <dbReference type="ARBA" id="ARBA00010203"/>
    </source>
</evidence>
<keyword evidence="7" id="KW-0238">DNA-binding</keyword>
<dbReference type="GO" id="GO:0003677">
    <property type="term" value="F:DNA binding"/>
    <property type="evidence" value="ECO:0007669"/>
    <property type="project" value="UniProtKB-KW"/>
</dbReference>
<comment type="similarity">
    <text evidence="1">Belongs to the N(4)/N(6)-methyltransferase family. N(4) subfamily.</text>
</comment>
<keyword evidence="3 10" id="KW-0489">Methyltransferase</keyword>
<keyword evidence="5" id="KW-0949">S-adenosyl-L-methionine</keyword>
<evidence type="ECO:0000256" key="7">
    <source>
        <dbReference type="ARBA" id="ARBA00023125"/>
    </source>
</evidence>
<evidence type="ECO:0000256" key="4">
    <source>
        <dbReference type="ARBA" id="ARBA00022679"/>
    </source>
</evidence>
<comment type="catalytic activity">
    <reaction evidence="8">
        <text>a 2'-deoxycytidine in DNA + S-adenosyl-L-methionine = an N(4)-methyl-2'-deoxycytidine in DNA + S-adenosyl-L-homocysteine + H(+)</text>
        <dbReference type="Rhea" id="RHEA:16857"/>
        <dbReference type="Rhea" id="RHEA-COMP:11369"/>
        <dbReference type="Rhea" id="RHEA-COMP:13674"/>
        <dbReference type="ChEBI" id="CHEBI:15378"/>
        <dbReference type="ChEBI" id="CHEBI:57856"/>
        <dbReference type="ChEBI" id="CHEBI:59789"/>
        <dbReference type="ChEBI" id="CHEBI:85452"/>
        <dbReference type="ChEBI" id="CHEBI:137933"/>
        <dbReference type="EC" id="2.1.1.113"/>
    </reaction>
</comment>
<dbReference type="AlphaFoldDB" id="A4YCG1"/>
<dbReference type="InterPro" id="IPR017985">
    <property type="entry name" value="MeTrfase_CN4_CS"/>
</dbReference>
<keyword evidence="6" id="KW-0680">Restriction system</keyword>
<dbReference type="GO" id="GO:0008170">
    <property type="term" value="F:N-methyltransferase activity"/>
    <property type="evidence" value="ECO:0007669"/>
    <property type="project" value="InterPro"/>
</dbReference>
<dbReference type="InterPro" id="IPR002941">
    <property type="entry name" value="DNA_methylase_N4/N6"/>
</dbReference>
<dbReference type="KEGG" id="spc:Sputcn32_3939"/>
<evidence type="ECO:0000256" key="5">
    <source>
        <dbReference type="ARBA" id="ARBA00022691"/>
    </source>
</evidence>
<sequence>MFCVRKNDRFSDMSITTSIRNWLLTKADGYVFCCRELLCYGSRDSIDKCLSRLCQAGSIERLARGIYKISSFDSSKSSHDVVTHVVSAISRTQNLPIHNNGYLSYEELCKSEYDNSYSLIDRDKIYTEYWWAGNTKNINVKGHQIRIKKVSPRKLAQNKGNVGLAISSVWALGKERLTNEVVKNIIFNLSSDEQNDLKNSLGFMPSWASDIFLKVMQDLECFKPHFQSISNTACSVIDNDITSEDHLDYKWTTGTVEGRWSGFGPYYAMFPVDFARKVITKYCPVGGVVLDPFCGRGTVPFVSMATGRYAIGCDINPVAWLYAKVKTDPYIKHQLLIKRAREIQSMVSYDDMQPENEFQQYAWSPAVLGFLNVARRELDWKNSNLDRSLMGTLLVHLHAKLGDGLSNQLRQSKAMAPDYSVRWWKSKCMQPPNIDIVNFISQRLEWRYKFGIVQPAEGIRKPQILLGDNRQLLSKYRNKQKADLILTSPPYYGVTNYRYDNWIRLWLLGEGSSLPDSDSWARHSDRSEYFKLLKETFYHCKKRAKADAVIYVRTDARKFTLETTIKILKETWPDKDLFYSYDGFKKATQTALFGDKNEKPGEFDLILLPQGQKPKDSMRIFDGKLPLNVLAQT</sequence>
<evidence type="ECO:0000256" key="8">
    <source>
        <dbReference type="ARBA" id="ARBA00049120"/>
    </source>
</evidence>
<dbReference type="HOGENOM" id="CLU_432045_0_0_6"/>
<dbReference type="SUPFAM" id="SSF53335">
    <property type="entry name" value="S-adenosyl-L-methionine-dependent methyltransferases"/>
    <property type="match status" value="2"/>
</dbReference>
<dbReference type="STRING" id="319224.Sputcn32_3939"/>
<dbReference type="GO" id="GO:0032259">
    <property type="term" value="P:methylation"/>
    <property type="evidence" value="ECO:0007669"/>
    <property type="project" value="UniProtKB-KW"/>
</dbReference>
<dbReference type="EMBL" id="CP000681">
    <property type="protein sequence ID" value="ABP77644.1"/>
    <property type="molecule type" value="Genomic_DNA"/>
</dbReference>
<evidence type="ECO:0000256" key="6">
    <source>
        <dbReference type="ARBA" id="ARBA00022747"/>
    </source>
</evidence>
<organism evidence="10">
    <name type="scientific">Shewanella putrefaciens (strain CN-32 / ATCC BAA-453)</name>
    <dbReference type="NCBI Taxonomy" id="319224"/>
    <lineage>
        <taxon>Bacteria</taxon>
        <taxon>Pseudomonadati</taxon>
        <taxon>Pseudomonadota</taxon>
        <taxon>Gammaproteobacteria</taxon>
        <taxon>Alteromonadales</taxon>
        <taxon>Shewanellaceae</taxon>
        <taxon>Shewanella</taxon>
    </lineage>
</organism>
<dbReference type="GO" id="GO:0009307">
    <property type="term" value="P:DNA restriction-modification system"/>
    <property type="evidence" value="ECO:0007669"/>
    <property type="project" value="UniProtKB-KW"/>
</dbReference>
<dbReference type="EC" id="2.1.1.113" evidence="2"/>